<accession>A0A931H7H6</accession>
<evidence type="ECO:0000256" key="1">
    <source>
        <dbReference type="ARBA" id="ARBA00022679"/>
    </source>
</evidence>
<evidence type="ECO:0000313" key="5">
    <source>
        <dbReference type="Proteomes" id="UP000651050"/>
    </source>
</evidence>
<dbReference type="CDD" id="cd04301">
    <property type="entry name" value="NAT_SF"/>
    <property type="match status" value="1"/>
</dbReference>
<dbReference type="RefSeq" id="WP_196987862.1">
    <property type="nucleotide sequence ID" value="NZ_JADWYS010000001.1"/>
</dbReference>
<dbReference type="Proteomes" id="UP000651050">
    <property type="component" value="Unassembled WGS sequence"/>
</dbReference>
<keyword evidence="1" id="KW-0808">Transferase</keyword>
<dbReference type="PANTHER" id="PTHR43877">
    <property type="entry name" value="AMINOALKYLPHOSPHONATE N-ACETYLTRANSFERASE-RELATED-RELATED"/>
    <property type="match status" value="1"/>
</dbReference>
<dbReference type="Pfam" id="PF00583">
    <property type="entry name" value="Acetyltransf_1"/>
    <property type="match status" value="1"/>
</dbReference>
<proteinExistence type="predicted"/>
<keyword evidence="5" id="KW-1185">Reference proteome</keyword>
<keyword evidence="2" id="KW-0012">Acyltransferase</keyword>
<dbReference type="Gene3D" id="3.40.630.30">
    <property type="match status" value="1"/>
</dbReference>
<gene>
    <name evidence="4" type="ORF">I5803_18895</name>
</gene>
<evidence type="ECO:0000256" key="2">
    <source>
        <dbReference type="ARBA" id="ARBA00023315"/>
    </source>
</evidence>
<name>A0A931H7H6_9BURK</name>
<reference evidence="4" key="1">
    <citation type="submission" date="2020-11" db="EMBL/GenBank/DDBJ databases">
        <title>Bacterial whole genome sequence for Caenimonas sp. DR4.4.</title>
        <authorList>
            <person name="Le V."/>
            <person name="Ko S.-R."/>
            <person name="Ahn C.-Y."/>
            <person name="Oh H.-M."/>
        </authorList>
    </citation>
    <scope>NUCLEOTIDE SEQUENCE</scope>
    <source>
        <strain evidence="4">DR4.4</strain>
    </source>
</reference>
<organism evidence="4 5">
    <name type="scientific">Caenimonas aquaedulcis</name>
    <dbReference type="NCBI Taxonomy" id="2793270"/>
    <lineage>
        <taxon>Bacteria</taxon>
        <taxon>Pseudomonadati</taxon>
        <taxon>Pseudomonadota</taxon>
        <taxon>Betaproteobacteria</taxon>
        <taxon>Burkholderiales</taxon>
        <taxon>Comamonadaceae</taxon>
        <taxon>Caenimonas</taxon>
    </lineage>
</organism>
<evidence type="ECO:0000259" key="3">
    <source>
        <dbReference type="PROSITE" id="PS51186"/>
    </source>
</evidence>
<dbReference type="PROSITE" id="PS51186">
    <property type="entry name" value="GNAT"/>
    <property type="match status" value="1"/>
</dbReference>
<dbReference type="EMBL" id="JADWYS010000001">
    <property type="protein sequence ID" value="MBG9390104.1"/>
    <property type="molecule type" value="Genomic_DNA"/>
</dbReference>
<protein>
    <submittedName>
        <fullName evidence="4">GNAT family N-acetyltransferase</fullName>
    </submittedName>
</protein>
<dbReference type="InterPro" id="IPR016181">
    <property type="entry name" value="Acyl_CoA_acyltransferase"/>
</dbReference>
<dbReference type="SUPFAM" id="SSF55729">
    <property type="entry name" value="Acyl-CoA N-acyltransferases (Nat)"/>
    <property type="match status" value="1"/>
</dbReference>
<feature type="domain" description="N-acetyltransferase" evidence="3">
    <location>
        <begin position="19"/>
        <end position="181"/>
    </location>
</feature>
<dbReference type="AlphaFoldDB" id="A0A931H7H6"/>
<evidence type="ECO:0000313" key="4">
    <source>
        <dbReference type="EMBL" id="MBG9390104.1"/>
    </source>
</evidence>
<sequence length="185" mass="20434">MGADQTASNRMTEAGRSWLTVRVAMPDDAATVSHILSAASAHLRRKGYEVWSEPEVSETTVAPHVRDGLYYIGFEGAEAVGVFRLELRDPVFWPEMPDGSSAYLHKLAVLPSQQGRGRAHALLRHAVGIARTRGLRFLRLDCMGGRPKLRAVYEGFGFRHHSQKMLGAQVFDRFELAVDAADSVS</sequence>
<dbReference type="InterPro" id="IPR000182">
    <property type="entry name" value="GNAT_dom"/>
</dbReference>
<comment type="caution">
    <text evidence="4">The sequence shown here is derived from an EMBL/GenBank/DDBJ whole genome shotgun (WGS) entry which is preliminary data.</text>
</comment>
<dbReference type="InterPro" id="IPR050832">
    <property type="entry name" value="Bact_Acetyltransf"/>
</dbReference>
<dbReference type="GO" id="GO:0016747">
    <property type="term" value="F:acyltransferase activity, transferring groups other than amino-acyl groups"/>
    <property type="evidence" value="ECO:0007669"/>
    <property type="project" value="InterPro"/>
</dbReference>